<proteinExistence type="predicted"/>
<dbReference type="GO" id="GO:0008408">
    <property type="term" value="F:3'-5' exonuclease activity"/>
    <property type="evidence" value="ECO:0007669"/>
    <property type="project" value="InterPro"/>
</dbReference>
<feature type="region of interest" description="Disordered" evidence="1">
    <location>
        <begin position="1"/>
        <end position="111"/>
    </location>
</feature>
<dbReference type="eggNOG" id="ENOG502R7QZ">
    <property type="taxonomic scope" value="Eukaryota"/>
</dbReference>
<evidence type="ECO:0000259" key="2">
    <source>
        <dbReference type="Pfam" id="PF10283"/>
    </source>
</evidence>
<protein>
    <submittedName>
        <fullName evidence="3">Uncharacterized protein, isoform A</fullName>
    </submittedName>
</protein>
<dbReference type="GO" id="GO:0003906">
    <property type="term" value="F:DNA-(apurinic or apyrimidinic site) endonuclease activity"/>
    <property type="evidence" value="ECO:0007669"/>
    <property type="project" value="InterPro"/>
</dbReference>
<feature type="domain" description="PBZ-type" evidence="2">
    <location>
        <begin position="161"/>
        <end position="186"/>
    </location>
</feature>
<reference evidence="3 4" key="1">
    <citation type="journal article" date="2007" name="Nature">
        <title>Evolution of genes and genomes on the Drosophila phylogeny.</title>
        <authorList>
            <consortium name="Drosophila 12 Genomes Consortium"/>
            <person name="Clark A.G."/>
            <person name="Eisen M.B."/>
            <person name="Smith D.R."/>
            <person name="Bergman C.M."/>
            <person name="Oliver B."/>
            <person name="Markow T.A."/>
            <person name="Kaufman T.C."/>
            <person name="Kellis M."/>
            <person name="Gelbart W."/>
            <person name="Iyer V.N."/>
            <person name="Pollard D.A."/>
            <person name="Sackton T.B."/>
            <person name="Larracuente A.M."/>
            <person name="Singh N.D."/>
            <person name="Abad J.P."/>
            <person name="Abt D.N."/>
            <person name="Adryan B."/>
            <person name="Aguade M."/>
            <person name="Akashi H."/>
            <person name="Anderson W.W."/>
            <person name="Aquadro C.F."/>
            <person name="Ardell D.H."/>
            <person name="Arguello R."/>
            <person name="Artieri C.G."/>
            <person name="Barbash D.A."/>
            <person name="Barker D."/>
            <person name="Barsanti P."/>
            <person name="Batterham P."/>
            <person name="Batzoglou S."/>
            <person name="Begun D."/>
            <person name="Bhutkar A."/>
            <person name="Blanco E."/>
            <person name="Bosak S.A."/>
            <person name="Bradley R.K."/>
            <person name="Brand A.D."/>
            <person name="Brent M.R."/>
            <person name="Brooks A.N."/>
            <person name="Brown R.H."/>
            <person name="Butlin R.K."/>
            <person name="Caggese C."/>
            <person name="Calvi B.R."/>
            <person name="Bernardo de Carvalho A."/>
            <person name="Caspi A."/>
            <person name="Castrezana S."/>
            <person name="Celniker S.E."/>
            <person name="Chang J.L."/>
            <person name="Chapple C."/>
            <person name="Chatterji S."/>
            <person name="Chinwalla A."/>
            <person name="Civetta A."/>
            <person name="Clifton S.W."/>
            <person name="Comeron J.M."/>
            <person name="Costello J.C."/>
            <person name="Coyne J.A."/>
            <person name="Daub J."/>
            <person name="David R.G."/>
            <person name="Delcher A.L."/>
            <person name="Delehaunty K."/>
            <person name="Do C.B."/>
            <person name="Ebling H."/>
            <person name="Edwards K."/>
            <person name="Eickbush T."/>
            <person name="Evans J.D."/>
            <person name="Filipski A."/>
            <person name="Findeiss S."/>
            <person name="Freyhult E."/>
            <person name="Fulton L."/>
            <person name="Fulton R."/>
            <person name="Garcia A.C."/>
            <person name="Gardiner A."/>
            <person name="Garfield D.A."/>
            <person name="Garvin B.E."/>
            <person name="Gibson G."/>
            <person name="Gilbert D."/>
            <person name="Gnerre S."/>
            <person name="Godfrey J."/>
            <person name="Good R."/>
            <person name="Gotea V."/>
            <person name="Gravely B."/>
            <person name="Greenberg A.J."/>
            <person name="Griffiths-Jones S."/>
            <person name="Gross S."/>
            <person name="Guigo R."/>
            <person name="Gustafson E.A."/>
            <person name="Haerty W."/>
            <person name="Hahn M.W."/>
            <person name="Halligan D.L."/>
            <person name="Halpern A.L."/>
            <person name="Halter G.M."/>
            <person name="Han M.V."/>
            <person name="Heger A."/>
            <person name="Hillier L."/>
            <person name="Hinrichs A.S."/>
            <person name="Holmes I."/>
            <person name="Hoskins R.A."/>
            <person name="Hubisz M.J."/>
            <person name="Hultmark D."/>
            <person name="Huntley M.A."/>
            <person name="Jaffe D.B."/>
            <person name="Jagadeeshan S."/>
            <person name="Jeck W.R."/>
            <person name="Johnson J."/>
            <person name="Jones C.D."/>
            <person name="Jordan W.C."/>
            <person name="Karpen G.H."/>
            <person name="Kataoka E."/>
            <person name="Keightley P.D."/>
            <person name="Kheradpour P."/>
            <person name="Kirkness E.F."/>
            <person name="Koerich L.B."/>
            <person name="Kristiansen K."/>
            <person name="Kudrna D."/>
            <person name="Kulathinal R.J."/>
            <person name="Kumar S."/>
            <person name="Kwok R."/>
            <person name="Lander E."/>
            <person name="Langley C.H."/>
            <person name="Lapoint R."/>
            <person name="Lazzaro B.P."/>
            <person name="Lee S.J."/>
            <person name="Levesque L."/>
            <person name="Li R."/>
            <person name="Lin C.F."/>
            <person name="Lin M.F."/>
            <person name="Lindblad-Toh K."/>
            <person name="Llopart A."/>
            <person name="Long M."/>
            <person name="Low L."/>
            <person name="Lozovsky E."/>
            <person name="Lu J."/>
            <person name="Luo M."/>
            <person name="Machado C.A."/>
            <person name="Makalowski W."/>
            <person name="Marzo M."/>
            <person name="Matsuda M."/>
            <person name="Matzkin L."/>
            <person name="McAllister B."/>
            <person name="McBride C.S."/>
            <person name="McKernan B."/>
            <person name="McKernan K."/>
            <person name="Mendez-Lago M."/>
            <person name="Minx P."/>
            <person name="Mollenhauer M.U."/>
            <person name="Montooth K."/>
            <person name="Mount S.M."/>
            <person name="Mu X."/>
            <person name="Myers E."/>
            <person name="Negre B."/>
            <person name="Newfeld S."/>
            <person name="Nielsen R."/>
            <person name="Noor M.A."/>
            <person name="O'Grady P."/>
            <person name="Pachter L."/>
            <person name="Papaceit M."/>
            <person name="Parisi M.J."/>
            <person name="Parisi M."/>
            <person name="Parts L."/>
            <person name="Pedersen J.S."/>
            <person name="Pesole G."/>
            <person name="Phillippy A.M."/>
            <person name="Ponting C.P."/>
            <person name="Pop M."/>
            <person name="Porcelli D."/>
            <person name="Powell J.R."/>
            <person name="Prohaska S."/>
            <person name="Pruitt K."/>
            <person name="Puig M."/>
            <person name="Quesneville H."/>
            <person name="Ram K.R."/>
            <person name="Rand D."/>
            <person name="Rasmussen M.D."/>
            <person name="Reed L.K."/>
            <person name="Reenan R."/>
            <person name="Reily A."/>
            <person name="Remington K.A."/>
            <person name="Rieger T.T."/>
            <person name="Ritchie M.G."/>
            <person name="Robin C."/>
            <person name="Rogers Y.H."/>
            <person name="Rohde C."/>
            <person name="Rozas J."/>
            <person name="Rubenfield M.J."/>
            <person name="Ruiz A."/>
            <person name="Russo S."/>
            <person name="Salzberg S.L."/>
            <person name="Sanchez-Gracia A."/>
            <person name="Saranga D.J."/>
            <person name="Sato H."/>
            <person name="Schaeffer S.W."/>
            <person name="Schatz M.C."/>
            <person name="Schlenke T."/>
            <person name="Schwartz R."/>
            <person name="Segarra C."/>
            <person name="Singh R.S."/>
            <person name="Sirot L."/>
            <person name="Sirota M."/>
            <person name="Sisneros N.B."/>
            <person name="Smith C.D."/>
            <person name="Smith T.F."/>
            <person name="Spieth J."/>
            <person name="Stage D.E."/>
            <person name="Stark A."/>
            <person name="Stephan W."/>
            <person name="Strausberg R.L."/>
            <person name="Strempel S."/>
            <person name="Sturgill D."/>
            <person name="Sutton G."/>
            <person name="Sutton G.G."/>
            <person name="Tao W."/>
            <person name="Teichmann S."/>
            <person name="Tobari Y.N."/>
            <person name="Tomimura Y."/>
            <person name="Tsolas J.M."/>
            <person name="Valente V.L."/>
            <person name="Venter E."/>
            <person name="Venter J.C."/>
            <person name="Vicario S."/>
            <person name="Vieira F.G."/>
            <person name="Vilella A.J."/>
            <person name="Villasante A."/>
            <person name="Walenz B."/>
            <person name="Wang J."/>
            <person name="Wasserman M."/>
            <person name="Watts T."/>
            <person name="Wilson D."/>
            <person name="Wilson R.K."/>
            <person name="Wing R.A."/>
            <person name="Wolfner M.F."/>
            <person name="Wong A."/>
            <person name="Wong G.K."/>
            <person name="Wu C.I."/>
            <person name="Wu G."/>
            <person name="Yamamoto D."/>
            <person name="Yang H.P."/>
            <person name="Yang S.P."/>
            <person name="Yorke J.A."/>
            <person name="Yoshida K."/>
            <person name="Zdobnov E."/>
            <person name="Zhang P."/>
            <person name="Zhang Y."/>
            <person name="Zimin A.V."/>
            <person name="Baldwin J."/>
            <person name="Abdouelleil A."/>
            <person name="Abdulkadir J."/>
            <person name="Abebe A."/>
            <person name="Abera B."/>
            <person name="Abreu J."/>
            <person name="Acer S.C."/>
            <person name="Aftuck L."/>
            <person name="Alexander A."/>
            <person name="An P."/>
            <person name="Anderson E."/>
            <person name="Anderson S."/>
            <person name="Arachi H."/>
            <person name="Azer M."/>
            <person name="Bachantsang P."/>
            <person name="Barry A."/>
            <person name="Bayul T."/>
            <person name="Berlin A."/>
            <person name="Bessette D."/>
            <person name="Bloom T."/>
            <person name="Blye J."/>
            <person name="Boguslavskiy L."/>
            <person name="Bonnet C."/>
            <person name="Boukhgalter B."/>
            <person name="Bourzgui I."/>
            <person name="Brown A."/>
            <person name="Cahill P."/>
            <person name="Channer S."/>
            <person name="Cheshatsang Y."/>
            <person name="Chuda L."/>
            <person name="Citroen M."/>
            <person name="Collymore A."/>
            <person name="Cooke P."/>
            <person name="Costello M."/>
            <person name="D'Aco K."/>
            <person name="Daza R."/>
            <person name="De Haan G."/>
            <person name="DeGray S."/>
            <person name="DeMaso C."/>
            <person name="Dhargay N."/>
            <person name="Dooley K."/>
            <person name="Dooley E."/>
            <person name="Doricent M."/>
            <person name="Dorje P."/>
            <person name="Dorjee K."/>
            <person name="Dupes A."/>
            <person name="Elong R."/>
            <person name="Falk J."/>
            <person name="Farina A."/>
            <person name="Faro S."/>
            <person name="Ferguson D."/>
            <person name="Fisher S."/>
            <person name="Foley C.D."/>
            <person name="Franke A."/>
            <person name="Friedrich D."/>
            <person name="Gadbois L."/>
            <person name="Gearin G."/>
            <person name="Gearin C.R."/>
            <person name="Giannoukos G."/>
            <person name="Goode T."/>
            <person name="Graham J."/>
            <person name="Grandbois E."/>
            <person name="Grewal S."/>
            <person name="Gyaltsen K."/>
            <person name="Hafez N."/>
            <person name="Hagos B."/>
            <person name="Hall J."/>
            <person name="Henson C."/>
            <person name="Hollinger A."/>
            <person name="Honan T."/>
            <person name="Huard M.D."/>
            <person name="Hughes L."/>
            <person name="Hurhula B."/>
            <person name="Husby M.E."/>
            <person name="Kamat A."/>
            <person name="Kanga B."/>
            <person name="Kashin S."/>
            <person name="Khazanovich D."/>
            <person name="Kisner P."/>
            <person name="Lance K."/>
            <person name="Lara M."/>
            <person name="Lee W."/>
            <person name="Lennon N."/>
            <person name="Letendre F."/>
            <person name="LeVine R."/>
            <person name="Lipovsky A."/>
            <person name="Liu X."/>
            <person name="Liu J."/>
            <person name="Liu S."/>
            <person name="Lokyitsang T."/>
            <person name="Lokyitsang Y."/>
            <person name="Lubonja R."/>
            <person name="Lui A."/>
            <person name="MacDonald P."/>
            <person name="Magnisalis V."/>
            <person name="Maru K."/>
            <person name="Matthews C."/>
            <person name="McCusker W."/>
            <person name="McDonough S."/>
            <person name="Mehta T."/>
            <person name="Meldrim J."/>
            <person name="Meneus L."/>
            <person name="Mihai O."/>
            <person name="Mihalev A."/>
            <person name="Mihova T."/>
            <person name="Mittelman R."/>
            <person name="Mlenga V."/>
            <person name="Montmayeur A."/>
            <person name="Mulrain L."/>
            <person name="Navidi A."/>
            <person name="Naylor J."/>
            <person name="Negash T."/>
            <person name="Nguyen T."/>
            <person name="Nguyen N."/>
            <person name="Nicol R."/>
            <person name="Norbu C."/>
            <person name="Norbu N."/>
            <person name="Novod N."/>
            <person name="O'Neill B."/>
            <person name="Osman S."/>
            <person name="Markiewicz E."/>
            <person name="Oyono O.L."/>
            <person name="Patti C."/>
            <person name="Phunkhang P."/>
            <person name="Pierre F."/>
            <person name="Priest M."/>
            <person name="Raghuraman S."/>
            <person name="Rege F."/>
            <person name="Reyes R."/>
            <person name="Rise C."/>
            <person name="Rogov P."/>
            <person name="Ross K."/>
            <person name="Ryan E."/>
            <person name="Settipalli S."/>
            <person name="Shea T."/>
            <person name="Sherpa N."/>
            <person name="Shi L."/>
            <person name="Shih D."/>
            <person name="Sparrow T."/>
            <person name="Spaulding J."/>
            <person name="Stalker J."/>
            <person name="Stange-Thomann N."/>
            <person name="Stavropoulos S."/>
            <person name="Stone C."/>
            <person name="Strader C."/>
            <person name="Tesfaye S."/>
            <person name="Thomson T."/>
            <person name="Thoulutsang Y."/>
            <person name="Thoulutsang D."/>
            <person name="Topham K."/>
            <person name="Topping I."/>
            <person name="Tsamla T."/>
            <person name="Vassiliev H."/>
            <person name="Vo A."/>
            <person name="Wangchuk T."/>
            <person name="Wangdi T."/>
            <person name="Weiand M."/>
            <person name="Wilkinson J."/>
            <person name="Wilson A."/>
            <person name="Yadav S."/>
            <person name="Young G."/>
            <person name="Yu Q."/>
            <person name="Zembek L."/>
            <person name="Zhong D."/>
            <person name="Zimmer A."/>
            <person name="Zwirko Z."/>
            <person name="Jaffe D.B."/>
            <person name="Alvarez P."/>
            <person name="Brockman W."/>
            <person name="Butler J."/>
            <person name="Chin C."/>
            <person name="Gnerre S."/>
            <person name="Grabherr M."/>
            <person name="Kleber M."/>
            <person name="Mauceli E."/>
            <person name="MacCallum I."/>
        </authorList>
    </citation>
    <scope>NUCLEOTIDE SEQUENCE [LARGE SCALE GENOMIC DNA]</scope>
    <source>
        <strain evidence="4">Tucson 15010-1051.87</strain>
    </source>
</reference>
<dbReference type="GO" id="GO:0005634">
    <property type="term" value="C:nucleus"/>
    <property type="evidence" value="ECO:0007669"/>
    <property type="project" value="TreeGrafter"/>
</dbReference>
<dbReference type="HOGENOM" id="CLU_079469_0_0_1"/>
<dbReference type="Pfam" id="PF10283">
    <property type="entry name" value="zf-CCHH"/>
    <property type="match status" value="2"/>
</dbReference>
<dbReference type="Proteomes" id="UP000008792">
    <property type="component" value="Unassembled WGS sequence"/>
</dbReference>
<sequence>MSSQEDLEEISGKENESLTGAATANPSKRKLCDQAEAIVDTSVINKRRKSEDSEGSESSDNNKVKIETADAEANDKIEPNNNSILVAIKTEPGEEPEDSSVPAASTSSNIPPAISIKTEAANSDAVAVTEAASSSTVVKTEPTNSSQSAIVDNSVSSSTLRPSCRFGIRCYRRNPAHRNTEAHPGDSDYRRPSYPTPPLGTPACQFGNSCYRRNPVHFQQFSHPSDFNSAQNIRNRLRQRRDKTQNSNAQADEYSDFESDEEEDPFHDQGDSDLDYKPGADEDKDDDEDDELEFNSERQNCDEFD</sequence>
<organism evidence="3 4">
    <name type="scientific">Drosophila virilis</name>
    <name type="common">Fruit fly</name>
    <dbReference type="NCBI Taxonomy" id="7244"/>
    <lineage>
        <taxon>Eukaryota</taxon>
        <taxon>Metazoa</taxon>
        <taxon>Ecdysozoa</taxon>
        <taxon>Arthropoda</taxon>
        <taxon>Hexapoda</taxon>
        <taxon>Insecta</taxon>
        <taxon>Pterygota</taxon>
        <taxon>Neoptera</taxon>
        <taxon>Endopterygota</taxon>
        <taxon>Diptera</taxon>
        <taxon>Brachycera</taxon>
        <taxon>Muscomorpha</taxon>
        <taxon>Ephydroidea</taxon>
        <taxon>Drosophilidae</taxon>
        <taxon>Drosophila</taxon>
    </lineage>
</organism>
<dbReference type="OMA" id="RMSHPPN"/>
<dbReference type="AlphaFoldDB" id="B4M008"/>
<dbReference type="OrthoDB" id="10256774at2759"/>
<dbReference type="STRING" id="7244.B4M008"/>
<evidence type="ECO:0000256" key="1">
    <source>
        <dbReference type="SAM" id="MobiDB-lite"/>
    </source>
</evidence>
<feature type="compositionally biased region" description="Polar residues" evidence="1">
    <location>
        <begin position="217"/>
        <end position="234"/>
    </location>
</feature>
<feature type="compositionally biased region" description="Polar residues" evidence="1">
    <location>
        <begin position="17"/>
        <end position="26"/>
    </location>
</feature>
<feature type="compositionally biased region" description="Acidic residues" evidence="1">
    <location>
        <begin position="282"/>
        <end position="294"/>
    </location>
</feature>
<feature type="compositionally biased region" description="Basic and acidic residues" evidence="1">
    <location>
        <begin position="295"/>
        <end position="305"/>
    </location>
</feature>
<dbReference type="InterPro" id="IPR039253">
    <property type="entry name" value="APLF"/>
</dbReference>
<dbReference type="EMBL" id="CH940650">
    <property type="protein sequence ID" value="EDW67236.1"/>
    <property type="molecule type" value="Genomic_DNA"/>
</dbReference>
<evidence type="ECO:0000313" key="4">
    <source>
        <dbReference type="Proteomes" id="UP000008792"/>
    </source>
</evidence>
<dbReference type="InParanoid" id="B4M008"/>
<name>B4M008_DROVI</name>
<feature type="compositionally biased region" description="Basic and acidic residues" evidence="1">
    <location>
        <begin position="60"/>
        <end position="78"/>
    </location>
</feature>
<dbReference type="PhylomeDB" id="B4M008"/>
<feature type="region of interest" description="Disordered" evidence="1">
    <location>
        <begin position="132"/>
        <end position="305"/>
    </location>
</feature>
<feature type="compositionally biased region" description="Acidic residues" evidence="1">
    <location>
        <begin position="253"/>
        <end position="265"/>
    </location>
</feature>
<dbReference type="GO" id="GO:0006302">
    <property type="term" value="P:double-strand break repair"/>
    <property type="evidence" value="ECO:0007669"/>
    <property type="project" value="InterPro"/>
</dbReference>
<feature type="compositionally biased region" description="Basic and acidic residues" evidence="1">
    <location>
        <begin position="266"/>
        <end position="281"/>
    </location>
</feature>
<dbReference type="InterPro" id="IPR019406">
    <property type="entry name" value="APLF_PBZ"/>
</dbReference>
<keyword evidence="4" id="KW-1185">Reference proteome</keyword>
<feature type="compositionally biased region" description="Basic and acidic residues" evidence="1">
    <location>
        <begin position="178"/>
        <end position="191"/>
    </location>
</feature>
<accession>B4M008</accession>
<dbReference type="FunCoup" id="B4M008">
    <property type="interactions" value="255"/>
</dbReference>
<feature type="compositionally biased region" description="Polar residues" evidence="1">
    <location>
        <begin position="141"/>
        <end position="161"/>
    </location>
</feature>
<dbReference type="PANTHER" id="PTHR21315">
    <property type="entry name" value="APRATAXIN AND PNK-LIKE FACTOR-RELATED"/>
    <property type="match status" value="1"/>
</dbReference>
<dbReference type="KEGG" id="dvi:6630441"/>
<feature type="domain" description="PBZ-type" evidence="2">
    <location>
        <begin position="202"/>
        <end position="226"/>
    </location>
</feature>
<gene>
    <name evidence="3" type="primary">Dvir\GJ24045</name>
    <name evidence="3" type="ORF">Dvir_GJ24045</name>
</gene>
<dbReference type="GO" id="GO:0035861">
    <property type="term" value="C:site of double-strand break"/>
    <property type="evidence" value="ECO:0007669"/>
    <property type="project" value="TreeGrafter"/>
</dbReference>
<evidence type="ECO:0000313" key="3">
    <source>
        <dbReference type="EMBL" id="EDW67236.1"/>
    </source>
</evidence>
<dbReference type="PANTHER" id="PTHR21315:SF2">
    <property type="entry name" value="APRATAXIN AND PNK-LIKE FACTOR"/>
    <property type="match status" value="1"/>
</dbReference>